<proteinExistence type="predicted"/>
<evidence type="ECO:0000313" key="2">
    <source>
        <dbReference type="EMBL" id="EON96883.1"/>
    </source>
</evidence>
<keyword evidence="1" id="KW-0732">Signal</keyword>
<gene>
    <name evidence="2" type="ORF">UCRPA7_7712</name>
</gene>
<dbReference type="KEGG" id="tmn:UCRPA7_7712"/>
<dbReference type="Proteomes" id="UP000014074">
    <property type="component" value="Unassembled WGS sequence"/>
</dbReference>
<feature type="chain" id="PRO_5004451884" evidence="1">
    <location>
        <begin position="24"/>
        <end position="108"/>
    </location>
</feature>
<dbReference type="GeneID" id="19328495"/>
<name>R8BC55_PHAM7</name>
<dbReference type="HOGENOM" id="CLU_166271_0_0_1"/>
<feature type="signal peptide" evidence="1">
    <location>
        <begin position="1"/>
        <end position="23"/>
    </location>
</feature>
<dbReference type="EMBL" id="KB933309">
    <property type="protein sequence ID" value="EON96883.1"/>
    <property type="molecule type" value="Genomic_DNA"/>
</dbReference>
<evidence type="ECO:0000256" key="1">
    <source>
        <dbReference type="SAM" id="SignalP"/>
    </source>
</evidence>
<organism evidence="2 3">
    <name type="scientific">Phaeoacremonium minimum (strain UCR-PA7)</name>
    <name type="common">Esca disease fungus</name>
    <name type="synonym">Togninia minima</name>
    <dbReference type="NCBI Taxonomy" id="1286976"/>
    <lineage>
        <taxon>Eukaryota</taxon>
        <taxon>Fungi</taxon>
        <taxon>Dikarya</taxon>
        <taxon>Ascomycota</taxon>
        <taxon>Pezizomycotina</taxon>
        <taxon>Sordariomycetes</taxon>
        <taxon>Sordariomycetidae</taxon>
        <taxon>Togniniales</taxon>
        <taxon>Togniniaceae</taxon>
        <taxon>Phaeoacremonium</taxon>
    </lineage>
</organism>
<dbReference type="RefSeq" id="XP_007918427.1">
    <property type="nucleotide sequence ID" value="XM_007920236.1"/>
</dbReference>
<dbReference type="AlphaFoldDB" id="R8BC55"/>
<keyword evidence="3" id="KW-1185">Reference proteome</keyword>
<evidence type="ECO:0000313" key="3">
    <source>
        <dbReference type="Proteomes" id="UP000014074"/>
    </source>
</evidence>
<dbReference type="eggNOG" id="ENOG502TF76">
    <property type="taxonomic scope" value="Eukaryota"/>
</dbReference>
<accession>R8BC55</accession>
<reference evidence="3" key="1">
    <citation type="journal article" date="2013" name="Genome Announc.">
        <title>Draft genome sequence of the ascomycete Phaeoacremonium aleophilum strain UCR-PA7, a causal agent of the esca disease complex in grapevines.</title>
        <authorList>
            <person name="Blanco-Ulate B."/>
            <person name="Rolshausen P."/>
            <person name="Cantu D."/>
        </authorList>
    </citation>
    <scope>NUCLEOTIDE SEQUENCE [LARGE SCALE GENOMIC DNA]</scope>
    <source>
        <strain evidence="3">UCR-PA7</strain>
    </source>
</reference>
<sequence>MKFAAAATALFAGLAAAAPSAKARRTDYVDLTFWAAAENTFTDAFPIDGSSKTVDSDLSFTYISSDGAYNVKCEAHGIDGSVTYVYGSAQNVPIGPPQVQTEVICKYY</sequence>
<dbReference type="OrthoDB" id="4509278at2759"/>
<protein>
    <submittedName>
        <fullName evidence="2">Uncharacterized protein</fullName>
    </submittedName>
</protein>